<dbReference type="PANTHER" id="PTHR38792">
    <property type="entry name" value="BNR/ASP-BOX REPEAT DOMAIN PROTEIN (AFU_ORTHOLOGUE AFUA_7G06430)-RELATED"/>
    <property type="match status" value="1"/>
</dbReference>
<comment type="caution">
    <text evidence="1">The sequence shown here is derived from an EMBL/GenBank/DDBJ whole genome shotgun (WGS) entry which is preliminary data.</text>
</comment>
<dbReference type="SUPFAM" id="SSF110296">
    <property type="entry name" value="Oligoxyloglucan reducing end-specific cellobiohydrolase"/>
    <property type="match status" value="1"/>
</dbReference>
<dbReference type="Gene3D" id="2.120.10.10">
    <property type="match status" value="1"/>
</dbReference>
<proteinExistence type="predicted"/>
<dbReference type="Proteomes" id="UP000699042">
    <property type="component" value="Unassembled WGS sequence"/>
</dbReference>
<dbReference type="EMBL" id="JAESDN010000003">
    <property type="protein sequence ID" value="KAG7053633.1"/>
    <property type="molecule type" value="Genomic_DNA"/>
</dbReference>
<dbReference type="CDD" id="cd15482">
    <property type="entry name" value="Sialidase_non-viral"/>
    <property type="match status" value="1"/>
</dbReference>
<name>A0A9P7UEG8_9PEZI</name>
<protein>
    <submittedName>
        <fullName evidence="1">BNR/Asp-box repeat protein</fullName>
    </submittedName>
</protein>
<accession>A0A9P7UEG8</accession>
<dbReference type="AlphaFoldDB" id="A0A9P7UEG8"/>
<organism evidence="1 2">
    <name type="scientific">Colletotrichum scovillei</name>
    <dbReference type="NCBI Taxonomy" id="1209932"/>
    <lineage>
        <taxon>Eukaryota</taxon>
        <taxon>Fungi</taxon>
        <taxon>Dikarya</taxon>
        <taxon>Ascomycota</taxon>
        <taxon>Pezizomycotina</taxon>
        <taxon>Sordariomycetes</taxon>
        <taxon>Hypocreomycetidae</taxon>
        <taxon>Glomerellales</taxon>
        <taxon>Glomerellaceae</taxon>
        <taxon>Colletotrichum</taxon>
        <taxon>Colletotrichum acutatum species complex</taxon>
    </lineage>
</organism>
<evidence type="ECO:0000313" key="1">
    <source>
        <dbReference type="EMBL" id="KAG7053633.1"/>
    </source>
</evidence>
<dbReference type="PANTHER" id="PTHR38792:SF3">
    <property type="entry name" value="BNR_ASP-BOX REPEAT DOMAIN PROTEIN (AFU_ORTHOLOGUE AFUA_7G06430)-RELATED"/>
    <property type="match status" value="1"/>
</dbReference>
<gene>
    <name evidence="1" type="ORF">JMJ77_000718</name>
</gene>
<sequence>MLPYKRCFASRSGEKVSSYSRTPVFRRVASRRDRRVVAAAVMMLRSALIAAVGALTCGFASALETFERNLIFQPPDNYTDPRVLYPRTVQLDDGRLLGTWENYSPEPPLVWFPIYESLDGGLTWEEVGQVHDQVNNWGLRYQPFLYELREDFAGFPAGTVLLAGNSIPTDLSETQIDLYASQDKGRTWEFLSHVARGGRAIPNNEETPVWEPFILIFEDDLILYYADQRSAEHGQEISHQTTKDLKNWSAVVTDVSYPTYTDRPGMPFVTQLANGDYMYTFEWGGAPIIPTYAFPIYYRIAKDPRKFADAPDMYINSTNGGVFPINSPNVVWSPVGGCNGTIVVSSNSAPLFINRRGGDPSAWVAYDSPEAGAYTRNLRIMEEDPDYLLIMGAGVLPPSTTNKVTVSMLKLTELLGLKQA</sequence>
<reference evidence="1" key="1">
    <citation type="submission" date="2021-05" db="EMBL/GenBank/DDBJ databases">
        <title>Comparative genomics of three Colletotrichum scovillei strains and genetic complementation revealed genes involved fungal growth and virulence on chili pepper.</title>
        <authorList>
            <person name="Hsieh D.-K."/>
            <person name="Chuang S.-C."/>
            <person name="Chen C.-Y."/>
            <person name="Chao Y.-T."/>
            <person name="Lu M.-Y.J."/>
            <person name="Lee M.-H."/>
            <person name="Shih M.-C."/>
        </authorList>
    </citation>
    <scope>NUCLEOTIDE SEQUENCE</scope>
    <source>
        <strain evidence="1">Coll-153</strain>
    </source>
</reference>
<evidence type="ECO:0000313" key="2">
    <source>
        <dbReference type="Proteomes" id="UP000699042"/>
    </source>
</evidence>
<keyword evidence="2" id="KW-1185">Reference proteome</keyword>